<dbReference type="PROSITE" id="PS50271">
    <property type="entry name" value="ZF_UBP"/>
    <property type="match status" value="1"/>
</dbReference>
<organism evidence="2 3">
    <name type="scientific">Kibdelosporangium lantanae</name>
    <dbReference type="NCBI Taxonomy" id="1497396"/>
    <lineage>
        <taxon>Bacteria</taxon>
        <taxon>Bacillati</taxon>
        <taxon>Actinomycetota</taxon>
        <taxon>Actinomycetes</taxon>
        <taxon>Pseudonocardiales</taxon>
        <taxon>Pseudonocardiaceae</taxon>
        <taxon>Kibdelosporangium</taxon>
    </lineage>
</organism>
<evidence type="ECO:0000313" key="3">
    <source>
        <dbReference type="Proteomes" id="UP001597045"/>
    </source>
</evidence>
<accession>A0ABW3MA51</accession>
<feature type="domain" description="UBP-type" evidence="1">
    <location>
        <begin position="5"/>
        <end position="90"/>
    </location>
</feature>
<dbReference type="EMBL" id="JBHTIS010000543">
    <property type="protein sequence ID" value="MFD1046164.1"/>
    <property type="molecule type" value="Genomic_DNA"/>
</dbReference>
<dbReference type="SUPFAM" id="SSF57850">
    <property type="entry name" value="RING/U-box"/>
    <property type="match status" value="1"/>
</dbReference>
<sequence length="90" mass="10001">MNLTMSCTHIADLGPEPVADAVSECAECLAEGSRGWVHLRKCLTCGHIACCDSSPARHASQHFQVTGHPIMRSYEPGEQWRWCYVDSRIV</sequence>
<name>A0ABW3MA51_9PSEU</name>
<gene>
    <name evidence="2" type="ORF">ACFQ1S_11600</name>
</gene>
<dbReference type="Proteomes" id="UP001597045">
    <property type="component" value="Unassembled WGS sequence"/>
</dbReference>
<dbReference type="Pfam" id="PF02148">
    <property type="entry name" value="zf-UBP"/>
    <property type="match status" value="1"/>
</dbReference>
<keyword evidence="3" id="KW-1185">Reference proteome</keyword>
<reference evidence="3" key="1">
    <citation type="journal article" date="2019" name="Int. J. Syst. Evol. Microbiol.">
        <title>The Global Catalogue of Microorganisms (GCM) 10K type strain sequencing project: providing services to taxonomists for standard genome sequencing and annotation.</title>
        <authorList>
            <consortium name="The Broad Institute Genomics Platform"/>
            <consortium name="The Broad Institute Genome Sequencing Center for Infectious Disease"/>
            <person name="Wu L."/>
            <person name="Ma J."/>
        </authorList>
    </citation>
    <scope>NUCLEOTIDE SEQUENCE [LARGE SCALE GENOMIC DNA]</scope>
    <source>
        <strain evidence="3">JCM 31486</strain>
    </source>
</reference>
<comment type="caution">
    <text evidence="2">The sequence shown here is derived from an EMBL/GenBank/DDBJ whole genome shotgun (WGS) entry which is preliminary data.</text>
</comment>
<dbReference type="InterPro" id="IPR001607">
    <property type="entry name" value="Znf_UBP"/>
</dbReference>
<evidence type="ECO:0000313" key="2">
    <source>
        <dbReference type="EMBL" id="MFD1046164.1"/>
    </source>
</evidence>
<proteinExistence type="predicted"/>
<protein>
    <submittedName>
        <fullName evidence="2">UBP-type zinc finger domain-containing protein</fullName>
    </submittedName>
</protein>
<evidence type="ECO:0000259" key="1">
    <source>
        <dbReference type="PROSITE" id="PS50271"/>
    </source>
</evidence>
<dbReference type="Gene3D" id="3.30.40.10">
    <property type="entry name" value="Zinc/RING finger domain, C3HC4 (zinc finger)"/>
    <property type="match status" value="1"/>
</dbReference>
<dbReference type="InterPro" id="IPR013083">
    <property type="entry name" value="Znf_RING/FYVE/PHD"/>
</dbReference>